<dbReference type="Gene3D" id="3.30.420.40">
    <property type="match status" value="1"/>
</dbReference>
<proteinExistence type="predicted"/>
<protein>
    <submittedName>
        <fullName evidence="1">Uncharacterized protein</fullName>
    </submittedName>
</protein>
<name>A0A9E8ND93_9BACT</name>
<organism evidence="1 2">
    <name type="scientific">Dyadobacter pollutisoli</name>
    <dbReference type="NCBI Taxonomy" id="2910158"/>
    <lineage>
        <taxon>Bacteria</taxon>
        <taxon>Pseudomonadati</taxon>
        <taxon>Bacteroidota</taxon>
        <taxon>Cytophagia</taxon>
        <taxon>Cytophagales</taxon>
        <taxon>Spirosomataceae</taxon>
        <taxon>Dyadobacter</taxon>
    </lineage>
</organism>
<dbReference type="RefSeq" id="WP_244819959.1">
    <property type="nucleotide sequence ID" value="NZ_CP112998.1"/>
</dbReference>
<dbReference type="AlphaFoldDB" id="A0A9E8ND93"/>
<evidence type="ECO:0000313" key="1">
    <source>
        <dbReference type="EMBL" id="WAC14590.1"/>
    </source>
</evidence>
<evidence type="ECO:0000313" key="2">
    <source>
        <dbReference type="Proteomes" id="UP001164653"/>
    </source>
</evidence>
<reference evidence="1" key="1">
    <citation type="submission" date="2022-11" db="EMBL/GenBank/DDBJ databases">
        <title>Dyadobacter pollutisoli sp. nov., isolated from plastic dumped soil.</title>
        <authorList>
            <person name="Kim J.M."/>
            <person name="Kim K.R."/>
            <person name="Lee J.K."/>
            <person name="Hao L."/>
            <person name="Jeon C.O."/>
        </authorList>
    </citation>
    <scope>NUCLEOTIDE SEQUENCE</scope>
    <source>
        <strain evidence="1">U1</strain>
    </source>
</reference>
<dbReference type="EMBL" id="CP112998">
    <property type="protein sequence ID" value="WAC14590.1"/>
    <property type="molecule type" value="Genomic_DNA"/>
</dbReference>
<keyword evidence="2" id="KW-1185">Reference proteome</keyword>
<dbReference type="Proteomes" id="UP001164653">
    <property type="component" value="Chromosome"/>
</dbReference>
<gene>
    <name evidence="1" type="ORF">ON006_11640</name>
</gene>
<accession>A0A9E8ND93</accession>
<sequence>MTLPWLPIKTAINKYSLSLVNNDTQLKTSKLREEAGLLGACLLVRDRFLEV</sequence>
<dbReference type="KEGG" id="dpf:ON006_11640"/>